<dbReference type="SUPFAM" id="SSF116734">
    <property type="entry name" value="DNA methylase specificity domain"/>
    <property type="match status" value="2"/>
</dbReference>
<reference evidence="5 6" key="1">
    <citation type="journal article" date="2022" name="Front. Cell. Infect. Microbiol.">
        <title>The probiotic and immunomodulation effects of Limosilactobacillus reuteri RGW1 isolated from calf feces.</title>
        <authorList>
            <person name="Huang K."/>
            <person name="Shi W."/>
            <person name="Yang B."/>
            <person name="Wang J."/>
        </authorList>
    </citation>
    <scope>NUCLEOTIDE SEQUENCE [LARGE SCALE GENOMIC DNA]</scope>
    <source>
        <strain evidence="5 6">RGW1</strain>
    </source>
</reference>
<evidence type="ECO:0000256" key="3">
    <source>
        <dbReference type="ARBA" id="ARBA00023125"/>
    </source>
</evidence>
<name>A0AAJ1ICH4_LIMRT</name>
<keyword evidence="5" id="KW-0378">Hydrolase</keyword>
<organism evidence="5 6">
    <name type="scientific">Limosilactobacillus reuteri</name>
    <name type="common">Lactobacillus reuteri</name>
    <dbReference type="NCBI Taxonomy" id="1598"/>
    <lineage>
        <taxon>Bacteria</taxon>
        <taxon>Bacillati</taxon>
        <taxon>Bacillota</taxon>
        <taxon>Bacilli</taxon>
        <taxon>Lactobacillales</taxon>
        <taxon>Lactobacillaceae</taxon>
        <taxon>Limosilactobacillus</taxon>
    </lineage>
</organism>
<evidence type="ECO:0000256" key="2">
    <source>
        <dbReference type="ARBA" id="ARBA00022747"/>
    </source>
</evidence>
<dbReference type="Proteomes" id="UP001286376">
    <property type="component" value="Unassembled WGS sequence"/>
</dbReference>
<evidence type="ECO:0000313" key="5">
    <source>
        <dbReference type="EMBL" id="MDV8947407.1"/>
    </source>
</evidence>
<dbReference type="EC" id="3.1.21.-" evidence="5"/>
<dbReference type="PANTHER" id="PTHR30408">
    <property type="entry name" value="TYPE-1 RESTRICTION ENZYME ECOKI SPECIFICITY PROTEIN"/>
    <property type="match status" value="1"/>
</dbReference>
<comment type="caution">
    <text evidence="5">The sequence shown here is derived from an EMBL/GenBank/DDBJ whole genome shotgun (WGS) entry which is preliminary data.</text>
</comment>
<keyword evidence="2" id="KW-0680">Restriction system</keyword>
<keyword evidence="5" id="KW-0540">Nuclease</keyword>
<dbReference type="RefSeq" id="WP_272649241.1">
    <property type="nucleotide sequence ID" value="NZ_JAOTNP010000054.1"/>
</dbReference>
<dbReference type="Pfam" id="PF01420">
    <property type="entry name" value="Methylase_S"/>
    <property type="match status" value="1"/>
</dbReference>
<dbReference type="AlphaFoldDB" id="A0AAJ1ICH4"/>
<proteinExistence type="inferred from homology"/>
<evidence type="ECO:0000313" key="6">
    <source>
        <dbReference type="Proteomes" id="UP001286376"/>
    </source>
</evidence>
<dbReference type="CDD" id="cd17521">
    <property type="entry name" value="RMtype1_S_Sau13435ORF2165P_TRD2-CR2_like"/>
    <property type="match status" value="1"/>
</dbReference>
<dbReference type="EMBL" id="JAOTNP010000054">
    <property type="protein sequence ID" value="MDV8947407.1"/>
    <property type="molecule type" value="Genomic_DNA"/>
</dbReference>
<keyword evidence="3" id="KW-0238">DNA-binding</keyword>
<dbReference type="Gene3D" id="3.90.220.20">
    <property type="entry name" value="DNA methylase specificity domains"/>
    <property type="match status" value="2"/>
</dbReference>
<feature type="domain" description="Type I restriction modification DNA specificity" evidence="4">
    <location>
        <begin position="49"/>
        <end position="195"/>
    </location>
</feature>
<protein>
    <submittedName>
        <fullName evidence="5">Restriction endonuclease subunit S</fullName>
        <ecNumber evidence="5">3.1.21.-</ecNumber>
    </submittedName>
</protein>
<accession>A0AAJ1ICH4</accession>
<keyword evidence="5" id="KW-0255">Endonuclease</keyword>
<gene>
    <name evidence="5" type="ORF">NX099_08375</name>
</gene>
<evidence type="ECO:0000256" key="1">
    <source>
        <dbReference type="ARBA" id="ARBA00010923"/>
    </source>
</evidence>
<dbReference type="PANTHER" id="PTHR30408:SF12">
    <property type="entry name" value="TYPE I RESTRICTION ENZYME MJAVIII SPECIFICITY SUBUNIT"/>
    <property type="match status" value="1"/>
</dbReference>
<dbReference type="GO" id="GO:0016787">
    <property type="term" value="F:hydrolase activity"/>
    <property type="evidence" value="ECO:0007669"/>
    <property type="project" value="UniProtKB-KW"/>
</dbReference>
<dbReference type="InterPro" id="IPR044946">
    <property type="entry name" value="Restrct_endonuc_typeI_TRD_sf"/>
</dbReference>
<evidence type="ECO:0000259" key="4">
    <source>
        <dbReference type="Pfam" id="PF01420"/>
    </source>
</evidence>
<dbReference type="GO" id="GO:0003677">
    <property type="term" value="F:DNA binding"/>
    <property type="evidence" value="ECO:0007669"/>
    <property type="project" value="UniProtKB-KW"/>
</dbReference>
<dbReference type="GO" id="GO:0009307">
    <property type="term" value="P:DNA restriction-modification system"/>
    <property type="evidence" value="ECO:0007669"/>
    <property type="project" value="UniProtKB-KW"/>
</dbReference>
<comment type="similarity">
    <text evidence="1">Belongs to the type-I restriction system S methylase family.</text>
</comment>
<dbReference type="GO" id="GO:0004519">
    <property type="term" value="F:endonuclease activity"/>
    <property type="evidence" value="ECO:0007669"/>
    <property type="project" value="UniProtKB-KW"/>
</dbReference>
<dbReference type="InterPro" id="IPR052021">
    <property type="entry name" value="Type-I_RS_S_subunit"/>
</dbReference>
<sequence length="403" mass="47012">MDKKPEKLVPEVRFKGFTDDWEQHKLGETLTGFEYGLNTPATDYDGINKYLRITDIDDVSHKFDISHLTSPKLKDDNYLLANGDILFARTGASVGKSYRYSNIDGKVYYAGFLIKAHIKDHFSTNFIFDTTLLPRYHYFVQVTSMRSGQPGINAKEYQKYIIYTPSESEQNKISDLILTIQKLIDLQQRKLEQLKLLEKAHQQKLFPNSFQEKPLLRILHGDNSWWNSYIGEVFTERVDKGSSEKLLSVSITDGVYPFDESKRKNNSSDDKHNYKKVFQNDIAYNSMRLWQGALGVSKYEGIVSPAYTVLKPLPNQNSIFYEFMFKNIDMLHIFQRNSQGLTSDTWNLKFNQLQHIKIKTTNLNSQNKIAKLLIKIEELKNNESNYYHNLMTLKKYLLQKLFL</sequence>
<dbReference type="InterPro" id="IPR000055">
    <property type="entry name" value="Restrct_endonuc_typeI_TRD"/>
</dbReference>